<reference evidence="1 2" key="1">
    <citation type="submission" date="2019-01" db="EMBL/GenBank/DDBJ databases">
        <authorList>
            <person name="Sayadi A."/>
        </authorList>
    </citation>
    <scope>NUCLEOTIDE SEQUENCE [LARGE SCALE GENOMIC DNA]</scope>
</reference>
<dbReference type="AlphaFoldDB" id="A0A653DBP6"/>
<evidence type="ECO:0000313" key="2">
    <source>
        <dbReference type="Proteomes" id="UP000410492"/>
    </source>
</evidence>
<dbReference type="Proteomes" id="UP000410492">
    <property type="component" value="Unassembled WGS sequence"/>
</dbReference>
<accession>A0A653DBP6</accession>
<feature type="non-terminal residue" evidence="1">
    <location>
        <position position="1"/>
    </location>
</feature>
<protein>
    <submittedName>
        <fullName evidence="1">Uncharacterized protein</fullName>
    </submittedName>
</protein>
<keyword evidence="2" id="KW-1185">Reference proteome</keyword>
<evidence type="ECO:0000313" key="1">
    <source>
        <dbReference type="EMBL" id="VEN57629.1"/>
    </source>
</evidence>
<sequence>PRRRIGRSGTIAWPARSPDLNPLDFFYWGCLKDRVYVKTIQNEEHLRQQINSAVQEISQMNLRMLKRSFLQRCRACIRMEGRQFERRKRMFSHGYKIVFMKILFDYGSPTVDEFLTKKIVENLYICIHSHKK</sequence>
<dbReference type="PANTHER" id="PTHR47326:SF1">
    <property type="entry name" value="HTH PSQ-TYPE DOMAIN-CONTAINING PROTEIN"/>
    <property type="match status" value="1"/>
</dbReference>
<dbReference type="GO" id="GO:0003676">
    <property type="term" value="F:nucleic acid binding"/>
    <property type="evidence" value="ECO:0007669"/>
    <property type="project" value="InterPro"/>
</dbReference>
<dbReference type="InterPro" id="IPR036397">
    <property type="entry name" value="RNaseH_sf"/>
</dbReference>
<dbReference type="OrthoDB" id="6767711at2759"/>
<gene>
    <name evidence="1" type="ORF">CALMAC_LOCUS16217</name>
</gene>
<dbReference type="EMBL" id="CAACVG010011234">
    <property type="protein sequence ID" value="VEN57629.1"/>
    <property type="molecule type" value="Genomic_DNA"/>
</dbReference>
<proteinExistence type="predicted"/>
<dbReference type="PANTHER" id="PTHR47326">
    <property type="entry name" value="TRANSPOSABLE ELEMENT TC3 TRANSPOSASE-LIKE PROTEIN"/>
    <property type="match status" value="1"/>
</dbReference>
<organism evidence="1 2">
    <name type="scientific">Callosobruchus maculatus</name>
    <name type="common">Southern cowpea weevil</name>
    <name type="synonym">Pulse bruchid</name>
    <dbReference type="NCBI Taxonomy" id="64391"/>
    <lineage>
        <taxon>Eukaryota</taxon>
        <taxon>Metazoa</taxon>
        <taxon>Ecdysozoa</taxon>
        <taxon>Arthropoda</taxon>
        <taxon>Hexapoda</taxon>
        <taxon>Insecta</taxon>
        <taxon>Pterygota</taxon>
        <taxon>Neoptera</taxon>
        <taxon>Endopterygota</taxon>
        <taxon>Coleoptera</taxon>
        <taxon>Polyphaga</taxon>
        <taxon>Cucujiformia</taxon>
        <taxon>Chrysomeloidea</taxon>
        <taxon>Chrysomelidae</taxon>
        <taxon>Bruchinae</taxon>
        <taxon>Bruchini</taxon>
        <taxon>Callosobruchus</taxon>
    </lineage>
</organism>
<dbReference type="Gene3D" id="3.30.420.10">
    <property type="entry name" value="Ribonuclease H-like superfamily/Ribonuclease H"/>
    <property type="match status" value="1"/>
</dbReference>
<name>A0A653DBP6_CALMS</name>